<comment type="caution">
    <text evidence="1">The sequence shown here is derived from an EMBL/GenBank/DDBJ whole genome shotgun (WGS) entry which is preliminary data.</text>
</comment>
<dbReference type="EMBL" id="JAZGQO010000002">
    <property type="protein sequence ID" value="KAK6192296.1"/>
    <property type="molecule type" value="Genomic_DNA"/>
</dbReference>
<keyword evidence="2" id="KW-1185">Reference proteome</keyword>
<protein>
    <recommendedName>
        <fullName evidence="3">VWFA domain-containing protein</fullName>
    </recommendedName>
</protein>
<dbReference type="AlphaFoldDB" id="A0AAN8KAJ8"/>
<evidence type="ECO:0000313" key="2">
    <source>
        <dbReference type="Proteomes" id="UP001347796"/>
    </source>
</evidence>
<accession>A0AAN8KAJ8</accession>
<name>A0AAN8KAJ8_PATCE</name>
<sequence length="121" mass="13687">MIDCPVTRPLYANQFLDVFVLVDASAKITDEEIGQESDLLQQLYTELRIDGDDRRFGITAHGGVTASREFNRLRLAKTDDITTQQVRINDLEKIGGMPFLSEAIDAMEMGFDYSRRVQLVS</sequence>
<evidence type="ECO:0008006" key="3">
    <source>
        <dbReference type="Google" id="ProtNLM"/>
    </source>
</evidence>
<proteinExistence type="predicted"/>
<reference evidence="1 2" key="1">
    <citation type="submission" date="2024-01" db="EMBL/GenBank/DDBJ databases">
        <title>The genome of the rayed Mediterranean limpet Patella caerulea (Linnaeus, 1758).</title>
        <authorList>
            <person name="Anh-Thu Weber A."/>
            <person name="Halstead-Nussloch G."/>
        </authorList>
    </citation>
    <scope>NUCLEOTIDE SEQUENCE [LARGE SCALE GENOMIC DNA]</scope>
    <source>
        <strain evidence="1">AATW-2023a</strain>
        <tissue evidence="1">Whole specimen</tissue>
    </source>
</reference>
<evidence type="ECO:0000313" key="1">
    <source>
        <dbReference type="EMBL" id="KAK6192296.1"/>
    </source>
</evidence>
<dbReference type="SUPFAM" id="SSF53300">
    <property type="entry name" value="vWA-like"/>
    <property type="match status" value="1"/>
</dbReference>
<dbReference type="Gene3D" id="3.40.50.410">
    <property type="entry name" value="von Willebrand factor, type A domain"/>
    <property type="match status" value="1"/>
</dbReference>
<dbReference type="InterPro" id="IPR036465">
    <property type="entry name" value="vWFA_dom_sf"/>
</dbReference>
<organism evidence="1 2">
    <name type="scientific">Patella caerulea</name>
    <name type="common">Rayed Mediterranean limpet</name>
    <dbReference type="NCBI Taxonomy" id="87958"/>
    <lineage>
        <taxon>Eukaryota</taxon>
        <taxon>Metazoa</taxon>
        <taxon>Spiralia</taxon>
        <taxon>Lophotrochozoa</taxon>
        <taxon>Mollusca</taxon>
        <taxon>Gastropoda</taxon>
        <taxon>Patellogastropoda</taxon>
        <taxon>Patelloidea</taxon>
        <taxon>Patellidae</taxon>
        <taxon>Patella</taxon>
    </lineage>
</organism>
<gene>
    <name evidence="1" type="ORF">SNE40_003788</name>
</gene>
<dbReference type="Proteomes" id="UP001347796">
    <property type="component" value="Unassembled WGS sequence"/>
</dbReference>